<proteinExistence type="predicted"/>
<gene>
    <name evidence="1" type="ORF">Enr13x_43240</name>
</gene>
<accession>A0A518HUC2</accession>
<keyword evidence="2" id="KW-1185">Reference proteome</keyword>
<organism evidence="1 2">
    <name type="scientific">Stieleria neptunia</name>
    <dbReference type="NCBI Taxonomy" id="2527979"/>
    <lineage>
        <taxon>Bacteria</taxon>
        <taxon>Pseudomonadati</taxon>
        <taxon>Planctomycetota</taxon>
        <taxon>Planctomycetia</taxon>
        <taxon>Pirellulales</taxon>
        <taxon>Pirellulaceae</taxon>
        <taxon>Stieleria</taxon>
    </lineage>
</organism>
<name>A0A518HUC2_9BACT</name>
<dbReference type="EMBL" id="CP037423">
    <property type="protein sequence ID" value="QDV44458.1"/>
    <property type="molecule type" value="Genomic_DNA"/>
</dbReference>
<sequence>MRFPNVQLDEGWEVSTFVIVDDVEDLDALTPEHRKIARSLAVIYRNVGIRGIANWKGGTKTSPRDFLDIVVTVFDDVESCRRQWDAKYESNGFEDEFTKHVEKNHTYLDRRDLNMRLIRVRNAWISTCQTSNGEMHIRIGAELLAQCTQTAKEGP</sequence>
<dbReference type="Proteomes" id="UP000319004">
    <property type="component" value="Chromosome"/>
</dbReference>
<dbReference type="KEGG" id="snep:Enr13x_43240"/>
<evidence type="ECO:0000313" key="2">
    <source>
        <dbReference type="Proteomes" id="UP000319004"/>
    </source>
</evidence>
<reference evidence="1 2" key="1">
    <citation type="submission" date="2019-03" db="EMBL/GenBank/DDBJ databases">
        <title>Deep-cultivation of Planctomycetes and their phenomic and genomic characterization uncovers novel biology.</title>
        <authorList>
            <person name="Wiegand S."/>
            <person name="Jogler M."/>
            <person name="Boedeker C."/>
            <person name="Pinto D."/>
            <person name="Vollmers J."/>
            <person name="Rivas-Marin E."/>
            <person name="Kohn T."/>
            <person name="Peeters S.H."/>
            <person name="Heuer A."/>
            <person name="Rast P."/>
            <person name="Oberbeckmann S."/>
            <person name="Bunk B."/>
            <person name="Jeske O."/>
            <person name="Meyerdierks A."/>
            <person name="Storesund J.E."/>
            <person name="Kallscheuer N."/>
            <person name="Luecker S."/>
            <person name="Lage O.M."/>
            <person name="Pohl T."/>
            <person name="Merkel B.J."/>
            <person name="Hornburger P."/>
            <person name="Mueller R.-W."/>
            <person name="Bruemmer F."/>
            <person name="Labrenz M."/>
            <person name="Spormann A.M."/>
            <person name="Op den Camp H."/>
            <person name="Overmann J."/>
            <person name="Amann R."/>
            <person name="Jetten M.S.M."/>
            <person name="Mascher T."/>
            <person name="Medema M.H."/>
            <person name="Devos D.P."/>
            <person name="Kaster A.-K."/>
            <person name="Ovreas L."/>
            <person name="Rohde M."/>
            <person name="Galperin M.Y."/>
            <person name="Jogler C."/>
        </authorList>
    </citation>
    <scope>NUCLEOTIDE SEQUENCE [LARGE SCALE GENOMIC DNA]</scope>
    <source>
        <strain evidence="1 2">Enr13</strain>
    </source>
</reference>
<protein>
    <submittedName>
        <fullName evidence="1">Uncharacterized protein</fullName>
    </submittedName>
</protein>
<dbReference type="AlphaFoldDB" id="A0A518HUC2"/>
<evidence type="ECO:0000313" key="1">
    <source>
        <dbReference type="EMBL" id="QDV44458.1"/>
    </source>
</evidence>